<dbReference type="InterPro" id="IPR036059">
    <property type="entry name" value="TldD/PmbA_sf"/>
</dbReference>
<sequence length="443" mass="45641">MTFTVADGAQADLAAAWARTAAAVQDAAHRAVARDADAAHVYAQARGALIVDFDEHGERGSYHGIEGMTLSGLASRREHAVAGLGGHAPSGPGGFGGDAYAGVLDELLAAVAAVRDRAGGVSVHGRVFVLLESIAAYRRGGPVRSADRHRSRLLLWAGPVFAGPAFTGTRLPLDAVGAAADEAVAASRLHAVRVPPPEGETVVLVAPACAGVLLHELCGHLLEADVFRHPGNRLRALMGRRISHPRLTVVDDSADPSSWAGLRADDHGNPGRAVTLLDSGHVAGTLTSGALTPAGGPSMDQVPGAAGDPGGHARRADYRYAALPRMTTMSVLPGADSAPGVLADVRDGVYAEAIGRATCDPVTGRFVAQVDLARRIRDGRLCEPLSPVHVTGDVVEALSSIRAVCDDPAVYDTGCVKQQQTVANRNIAPTLLLTGISCAPRAT</sequence>
<evidence type="ECO:0000313" key="3">
    <source>
        <dbReference type="EMBL" id="MBB4700594.1"/>
    </source>
</evidence>
<dbReference type="InterPro" id="IPR045569">
    <property type="entry name" value="Metalloprtase-TldD/E_C"/>
</dbReference>
<evidence type="ECO:0000259" key="2">
    <source>
        <dbReference type="Pfam" id="PF19289"/>
    </source>
</evidence>
<dbReference type="PANTHER" id="PTHR30624">
    <property type="entry name" value="UNCHARACTERIZED PROTEIN TLDD AND PMBA"/>
    <property type="match status" value="1"/>
</dbReference>
<comment type="similarity">
    <text evidence="1">Belongs to the peptidase U62 family.</text>
</comment>
<dbReference type="RefSeq" id="WP_184878972.1">
    <property type="nucleotide sequence ID" value="NZ_BOOV01000039.1"/>
</dbReference>
<name>A0A7W7D5Y3_9ACTN</name>
<dbReference type="AlphaFoldDB" id="A0A7W7D5Y3"/>
<dbReference type="GO" id="GO:0005829">
    <property type="term" value="C:cytosol"/>
    <property type="evidence" value="ECO:0007669"/>
    <property type="project" value="TreeGrafter"/>
</dbReference>
<dbReference type="GO" id="GO:0008237">
    <property type="term" value="F:metallopeptidase activity"/>
    <property type="evidence" value="ECO:0007669"/>
    <property type="project" value="InterPro"/>
</dbReference>
<feature type="domain" description="Metalloprotease TldD/E C-terminal" evidence="2">
    <location>
        <begin position="199"/>
        <end position="438"/>
    </location>
</feature>
<dbReference type="Pfam" id="PF19289">
    <property type="entry name" value="PmbA_TldD_3rd"/>
    <property type="match status" value="1"/>
</dbReference>
<dbReference type="EMBL" id="JACHND010000001">
    <property type="protein sequence ID" value="MBB4700594.1"/>
    <property type="molecule type" value="Genomic_DNA"/>
</dbReference>
<evidence type="ECO:0000313" key="4">
    <source>
        <dbReference type="Proteomes" id="UP000542210"/>
    </source>
</evidence>
<evidence type="ECO:0000256" key="1">
    <source>
        <dbReference type="ARBA" id="ARBA00005836"/>
    </source>
</evidence>
<organism evidence="3 4">
    <name type="scientific">Sphaerisporangium siamense</name>
    <dbReference type="NCBI Taxonomy" id="795645"/>
    <lineage>
        <taxon>Bacteria</taxon>
        <taxon>Bacillati</taxon>
        <taxon>Actinomycetota</taxon>
        <taxon>Actinomycetes</taxon>
        <taxon>Streptosporangiales</taxon>
        <taxon>Streptosporangiaceae</taxon>
        <taxon>Sphaerisporangium</taxon>
    </lineage>
</organism>
<dbReference type="InterPro" id="IPR051463">
    <property type="entry name" value="Peptidase_U62_metallo"/>
</dbReference>
<keyword evidence="4" id="KW-1185">Reference proteome</keyword>
<dbReference type="PANTHER" id="PTHR30624:SF4">
    <property type="entry name" value="METALLOPROTEASE TLDD"/>
    <property type="match status" value="1"/>
</dbReference>
<comment type="caution">
    <text evidence="3">The sequence shown here is derived from an EMBL/GenBank/DDBJ whole genome shotgun (WGS) entry which is preliminary data.</text>
</comment>
<accession>A0A7W7D5Y3</accession>
<gene>
    <name evidence="3" type="ORF">BJ982_002138</name>
</gene>
<reference evidence="3 4" key="1">
    <citation type="submission" date="2020-08" db="EMBL/GenBank/DDBJ databases">
        <title>Sequencing the genomes of 1000 actinobacteria strains.</title>
        <authorList>
            <person name="Klenk H.-P."/>
        </authorList>
    </citation>
    <scope>NUCLEOTIDE SEQUENCE [LARGE SCALE GENOMIC DNA]</scope>
    <source>
        <strain evidence="3 4">DSM 45784</strain>
    </source>
</reference>
<dbReference type="Proteomes" id="UP000542210">
    <property type="component" value="Unassembled WGS sequence"/>
</dbReference>
<dbReference type="GO" id="GO:0006508">
    <property type="term" value="P:proteolysis"/>
    <property type="evidence" value="ECO:0007669"/>
    <property type="project" value="InterPro"/>
</dbReference>
<protein>
    <recommendedName>
        <fullName evidence="2">Metalloprotease TldD/E C-terminal domain-containing protein</fullName>
    </recommendedName>
</protein>
<proteinExistence type="inferred from homology"/>
<dbReference type="SUPFAM" id="SSF111283">
    <property type="entry name" value="Putative modulator of DNA gyrase, PmbA/TldD"/>
    <property type="match status" value="1"/>
</dbReference>